<organism evidence="2 3">
    <name type="scientific">Clostridium hominis</name>
    <dbReference type="NCBI Taxonomy" id="2763036"/>
    <lineage>
        <taxon>Bacteria</taxon>
        <taxon>Bacillati</taxon>
        <taxon>Bacillota</taxon>
        <taxon>Clostridia</taxon>
        <taxon>Eubacteriales</taxon>
        <taxon>Clostridiaceae</taxon>
        <taxon>Clostridium</taxon>
    </lineage>
</organism>
<dbReference type="EMBL" id="JACOOO010000004">
    <property type="protein sequence ID" value="MBC5627832.1"/>
    <property type="molecule type" value="Genomic_DNA"/>
</dbReference>
<reference evidence="2 3" key="1">
    <citation type="submission" date="2020-08" db="EMBL/GenBank/DDBJ databases">
        <title>Genome public.</title>
        <authorList>
            <person name="Liu C."/>
            <person name="Sun Q."/>
        </authorList>
    </citation>
    <scope>NUCLEOTIDE SEQUENCE [LARGE SCALE GENOMIC DNA]</scope>
    <source>
        <strain evidence="2 3">NSJ-6</strain>
    </source>
</reference>
<comment type="caution">
    <text evidence="2">The sequence shown here is derived from an EMBL/GenBank/DDBJ whole genome shotgun (WGS) entry which is preliminary data.</text>
</comment>
<dbReference type="PANTHER" id="PTHR39966">
    <property type="entry name" value="BLL2471 PROTEIN-RELATED"/>
    <property type="match status" value="1"/>
</dbReference>
<accession>A0ABR7D934</accession>
<evidence type="ECO:0000259" key="1">
    <source>
        <dbReference type="Pfam" id="PF01814"/>
    </source>
</evidence>
<protein>
    <submittedName>
        <fullName evidence="2">Hemerythrin domain-containing protein</fullName>
    </submittedName>
</protein>
<sequence>MNAIEVMNNEHENISRMLKIVRICCFKVLKDEEVNYEDFDKMLEFIVEYADKHHHRKEEDILFDKMVKHLGGTAEKVVKTGMLVEHDLGRLYIKDFSRALENVKNGNEESKLDLIANAISYTHLLERHIDKEDRVIYKYAERELESSILDLVNEECIEFELKNNDIKEKSIDILEELEREYIEEV</sequence>
<name>A0ABR7D934_9CLOT</name>
<evidence type="ECO:0000313" key="3">
    <source>
        <dbReference type="Proteomes" id="UP000596929"/>
    </source>
</evidence>
<dbReference type="InterPro" id="IPR012312">
    <property type="entry name" value="Hemerythrin-like"/>
</dbReference>
<dbReference type="RefSeq" id="WP_032119795.1">
    <property type="nucleotide sequence ID" value="NZ_JACOOO010000004.1"/>
</dbReference>
<evidence type="ECO:0000313" key="2">
    <source>
        <dbReference type="EMBL" id="MBC5627832.1"/>
    </source>
</evidence>
<dbReference type="Proteomes" id="UP000596929">
    <property type="component" value="Unassembled WGS sequence"/>
</dbReference>
<dbReference type="Pfam" id="PF01814">
    <property type="entry name" value="Hemerythrin"/>
    <property type="match status" value="1"/>
</dbReference>
<proteinExistence type="predicted"/>
<feature type="domain" description="Hemerythrin-like" evidence="1">
    <location>
        <begin position="3"/>
        <end position="139"/>
    </location>
</feature>
<dbReference type="Gene3D" id="1.20.120.520">
    <property type="entry name" value="nmb1532 protein domain like"/>
    <property type="match status" value="1"/>
</dbReference>
<keyword evidence="3" id="KW-1185">Reference proteome</keyword>
<gene>
    <name evidence="2" type="ORF">H8S20_02890</name>
</gene>
<dbReference type="PANTHER" id="PTHR39966:SF1">
    <property type="entry name" value="HEMERYTHRIN-LIKE DOMAIN-CONTAINING PROTEIN"/>
    <property type="match status" value="1"/>
</dbReference>